<feature type="domain" description="Mur ligase central" evidence="1">
    <location>
        <begin position="2"/>
        <end position="111"/>
    </location>
</feature>
<gene>
    <name evidence="2" type="ORF">S06H3_64334</name>
</gene>
<dbReference type="Gene3D" id="3.40.1190.10">
    <property type="entry name" value="Mur-like, catalytic domain"/>
    <property type="match status" value="1"/>
</dbReference>
<dbReference type="PANTHER" id="PTHR43445">
    <property type="entry name" value="UDP-N-ACETYLMURAMATE--L-ALANINE LIGASE-RELATED"/>
    <property type="match status" value="1"/>
</dbReference>
<dbReference type="PANTHER" id="PTHR43445:SF3">
    <property type="entry name" value="UDP-N-ACETYLMURAMATE--L-ALANINE LIGASE"/>
    <property type="match status" value="1"/>
</dbReference>
<protein>
    <recommendedName>
        <fullName evidence="1">Mur ligase central domain-containing protein</fullName>
    </recommendedName>
</protein>
<organism evidence="2">
    <name type="scientific">marine sediment metagenome</name>
    <dbReference type="NCBI Taxonomy" id="412755"/>
    <lineage>
        <taxon>unclassified sequences</taxon>
        <taxon>metagenomes</taxon>
        <taxon>ecological metagenomes</taxon>
    </lineage>
</organism>
<feature type="non-terminal residue" evidence="2">
    <location>
        <position position="1"/>
    </location>
</feature>
<dbReference type="GO" id="GO:0016881">
    <property type="term" value="F:acid-amino acid ligase activity"/>
    <property type="evidence" value="ECO:0007669"/>
    <property type="project" value="InterPro"/>
</dbReference>
<evidence type="ECO:0000259" key="1">
    <source>
        <dbReference type="Pfam" id="PF08245"/>
    </source>
</evidence>
<comment type="caution">
    <text evidence="2">The sequence shown here is derived from an EMBL/GenBank/DDBJ whole genome shotgun (WGS) entry which is preliminary data.</text>
</comment>
<sequence length="122" mass="13185">NEEEIVDAFGEFALGVKPGGVLIANGTDLNVAKVIGKLPADLRCETFGLDKSRPFSKGRDKKCNFYAQNIQLKDELYAFDVYHNGELLGATKITLPGRHNILNALTVVAIAVNAGLPCQQVL</sequence>
<reference evidence="2" key="1">
    <citation type="journal article" date="2014" name="Front. Microbiol.">
        <title>High frequency of phylogenetically diverse reductive dehalogenase-homologous genes in deep subseafloor sedimentary metagenomes.</title>
        <authorList>
            <person name="Kawai M."/>
            <person name="Futagami T."/>
            <person name="Toyoda A."/>
            <person name="Takaki Y."/>
            <person name="Nishi S."/>
            <person name="Hori S."/>
            <person name="Arai W."/>
            <person name="Tsubouchi T."/>
            <person name="Morono Y."/>
            <person name="Uchiyama I."/>
            <person name="Ito T."/>
            <person name="Fujiyama A."/>
            <person name="Inagaki F."/>
            <person name="Takami H."/>
        </authorList>
    </citation>
    <scope>NUCLEOTIDE SEQUENCE</scope>
    <source>
        <strain evidence="2">Expedition CK06-06</strain>
    </source>
</reference>
<dbReference type="InterPro" id="IPR036565">
    <property type="entry name" value="Mur-like_cat_sf"/>
</dbReference>
<dbReference type="InterPro" id="IPR013221">
    <property type="entry name" value="Mur_ligase_cen"/>
</dbReference>
<dbReference type="AlphaFoldDB" id="X1R9Q4"/>
<dbReference type="InterPro" id="IPR050061">
    <property type="entry name" value="MurCDEF_pg_biosynth"/>
</dbReference>
<dbReference type="SUPFAM" id="SSF53623">
    <property type="entry name" value="MurD-like peptide ligases, catalytic domain"/>
    <property type="match status" value="1"/>
</dbReference>
<dbReference type="EMBL" id="BARV01042940">
    <property type="protein sequence ID" value="GAI52329.1"/>
    <property type="molecule type" value="Genomic_DNA"/>
</dbReference>
<dbReference type="Pfam" id="PF08245">
    <property type="entry name" value="Mur_ligase_M"/>
    <property type="match status" value="1"/>
</dbReference>
<feature type="non-terminal residue" evidence="2">
    <location>
        <position position="122"/>
    </location>
</feature>
<dbReference type="GO" id="GO:0005524">
    <property type="term" value="F:ATP binding"/>
    <property type="evidence" value="ECO:0007669"/>
    <property type="project" value="InterPro"/>
</dbReference>
<accession>X1R9Q4</accession>
<proteinExistence type="predicted"/>
<name>X1R9Q4_9ZZZZ</name>
<evidence type="ECO:0000313" key="2">
    <source>
        <dbReference type="EMBL" id="GAI52329.1"/>
    </source>
</evidence>